<dbReference type="InterPro" id="IPR011990">
    <property type="entry name" value="TPR-like_helical_dom_sf"/>
</dbReference>
<dbReference type="Pfam" id="PF13041">
    <property type="entry name" value="PPR_2"/>
    <property type="match status" value="4"/>
</dbReference>
<dbReference type="Proteomes" id="UP000516437">
    <property type="component" value="Unassembled WGS sequence"/>
</dbReference>
<comment type="caution">
    <text evidence="3">The sequence shown here is derived from an EMBL/GenBank/DDBJ whole genome shotgun (WGS) entry which is preliminary data.</text>
</comment>
<name>A0A6A1UL73_9ROSI</name>
<evidence type="ECO:0000256" key="1">
    <source>
        <dbReference type="ARBA" id="ARBA00022737"/>
    </source>
</evidence>
<dbReference type="EMBL" id="RXIC02000405">
    <property type="protein sequence ID" value="KAB1199890.1"/>
    <property type="molecule type" value="Genomic_DNA"/>
</dbReference>
<dbReference type="Pfam" id="PF20431">
    <property type="entry name" value="E_motif"/>
    <property type="match status" value="1"/>
</dbReference>
<keyword evidence="1" id="KW-0677">Repeat</keyword>
<gene>
    <name evidence="3" type="ORF">CJ030_MR0G010413</name>
</gene>
<feature type="repeat" description="PPR" evidence="2">
    <location>
        <begin position="26"/>
        <end position="60"/>
    </location>
</feature>
<dbReference type="Pfam" id="PF01535">
    <property type="entry name" value="PPR"/>
    <property type="match status" value="2"/>
</dbReference>
<dbReference type="GO" id="GO:0003723">
    <property type="term" value="F:RNA binding"/>
    <property type="evidence" value="ECO:0007669"/>
    <property type="project" value="InterPro"/>
</dbReference>
<protein>
    <recommendedName>
        <fullName evidence="5">Pentatricopeptide repeat-containing protein</fullName>
    </recommendedName>
</protein>
<dbReference type="OrthoDB" id="185373at2759"/>
<organism evidence="3 4">
    <name type="scientific">Morella rubra</name>
    <name type="common">Chinese bayberry</name>
    <dbReference type="NCBI Taxonomy" id="262757"/>
    <lineage>
        <taxon>Eukaryota</taxon>
        <taxon>Viridiplantae</taxon>
        <taxon>Streptophyta</taxon>
        <taxon>Embryophyta</taxon>
        <taxon>Tracheophyta</taxon>
        <taxon>Spermatophyta</taxon>
        <taxon>Magnoliopsida</taxon>
        <taxon>eudicotyledons</taxon>
        <taxon>Gunneridae</taxon>
        <taxon>Pentapetalae</taxon>
        <taxon>rosids</taxon>
        <taxon>fabids</taxon>
        <taxon>Fagales</taxon>
        <taxon>Myricaceae</taxon>
        <taxon>Morella</taxon>
    </lineage>
</organism>
<evidence type="ECO:0008006" key="5">
    <source>
        <dbReference type="Google" id="ProtNLM"/>
    </source>
</evidence>
<sequence>MINSYLDQKCLNEARKLFDENPSSRNVVTWNTMIGGYVKNHQMQYAEDLFDQMPVKDLVSWNTMLSGLQRTRSPEGVYICLLKMGRVGLRPNEYTMSIVITAVLDSVFNVLVSQIHARAICLALKMSVFVGSALIRGYANLRDQVGLQRVFDEIAVKDVTSWNALVTGYMELGSVVEAQRVFDGMPERNVVSWTSLVNGYIGNQRINKARSVFNKMSERNVVSWTVMISGYVQNQNFMDALNIFIWMLRSGNRPNNFTFSSVLNACAGYSSLLLGQQVHSSILKSNIPGDIILSSSLVDMYAKCGDIEAALSIFESIPKKNLVSWNSIIGGYARHGLATRALEEYERMIQGVLRPDEVTFVNVLTACGHGGLVEEGEKYFYSMVEHKVKAGMEHYACMVDLYGRAGKLEKAEELIKGMPFKPDVVVWGALLGACGLHSSLEFGQIAAEGIWKLKNGHPAVYSMLSKIHGEKGAWGRVTELREMMKERRVRKRKAGSWVESPCDFR</sequence>
<dbReference type="InterPro" id="IPR046848">
    <property type="entry name" value="E_motif"/>
</dbReference>
<dbReference type="PANTHER" id="PTHR47926">
    <property type="entry name" value="PENTATRICOPEPTIDE REPEAT-CONTAINING PROTEIN"/>
    <property type="match status" value="1"/>
</dbReference>
<feature type="repeat" description="PPR" evidence="2">
    <location>
        <begin position="220"/>
        <end position="254"/>
    </location>
</feature>
<dbReference type="InterPro" id="IPR002885">
    <property type="entry name" value="PPR_rpt"/>
</dbReference>
<dbReference type="InterPro" id="IPR046960">
    <property type="entry name" value="PPR_At4g14850-like_plant"/>
</dbReference>
<reference evidence="3 4" key="1">
    <citation type="journal article" date="2019" name="Plant Biotechnol. J.">
        <title>The red bayberry genome and genetic basis of sex determination.</title>
        <authorList>
            <person name="Jia H.M."/>
            <person name="Jia H.J."/>
            <person name="Cai Q.L."/>
            <person name="Wang Y."/>
            <person name="Zhao H.B."/>
            <person name="Yang W.F."/>
            <person name="Wang G.Y."/>
            <person name="Li Y.H."/>
            <person name="Zhan D.L."/>
            <person name="Shen Y.T."/>
            <person name="Niu Q.F."/>
            <person name="Chang L."/>
            <person name="Qiu J."/>
            <person name="Zhao L."/>
            <person name="Xie H.B."/>
            <person name="Fu W.Y."/>
            <person name="Jin J."/>
            <person name="Li X.W."/>
            <person name="Jiao Y."/>
            <person name="Zhou C.C."/>
            <person name="Tu T."/>
            <person name="Chai C.Y."/>
            <person name="Gao J.L."/>
            <person name="Fan L.J."/>
            <person name="van de Weg E."/>
            <person name="Wang J.Y."/>
            <person name="Gao Z.S."/>
        </authorList>
    </citation>
    <scope>NUCLEOTIDE SEQUENCE [LARGE SCALE GENOMIC DNA]</scope>
    <source>
        <tissue evidence="3">Leaves</tissue>
    </source>
</reference>
<evidence type="ECO:0000313" key="4">
    <source>
        <dbReference type="Proteomes" id="UP000516437"/>
    </source>
</evidence>
<dbReference type="PROSITE" id="PS51375">
    <property type="entry name" value="PPR"/>
    <property type="match status" value="5"/>
</dbReference>
<feature type="repeat" description="PPR" evidence="2">
    <location>
        <begin position="356"/>
        <end position="390"/>
    </location>
</feature>
<dbReference type="Gene3D" id="1.25.40.10">
    <property type="entry name" value="Tetratricopeptide repeat domain"/>
    <property type="match status" value="5"/>
</dbReference>
<keyword evidence="4" id="KW-1185">Reference proteome</keyword>
<accession>A0A6A1UL73</accession>
<dbReference type="PANTHER" id="PTHR47926:SF511">
    <property type="entry name" value="PENTATRICOPEPTIDE REPEAT-CONTAINING PROTEIN"/>
    <property type="match status" value="1"/>
</dbReference>
<dbReference type="AlphaFoldDB" id="A0A6A1UL73"/>
<feature type="repeat" description="PPR" evidence="2">
    <location>
        <begin position="321"/>
        <end position="355"/>
    </location>
</feature>
<dbReference type="NCBIfam" id="TIGR00756">
    <property type="entry name" value="PPR"/>
    <property type="match status" value="5"/>
</dbReference>
<feature type="repeat" description="PPR" evidence="2">
    <location>
        <begin position="158"/>
        <end position="192"/>
    </location>
</feature>
<evidence type="ECO:0000256" key="2">
    <source>
        <dbReference type="PROSITE-ProRule" id="PRU00708"/>
    </source>
</evidence>
<dbReference type="FunFam" id="1.25.40.10:FF:000090">
    <property type="entry name" value="Pentatricopeptide repeat-containing protein, chloroplastic"/>
    <property type="match status" value="1"/>
</dbReference>
<evidence type="ECO:0000313" key="3">
    <source>
        <dbReference type="EMBL" id="KAB1199890.1"/>
    </source>
</evidence>
<proteinExistence type="predicted"/>
<dbReference type="GO" id="GO:0009451">
    <property type="term" value="P:RNA modification"/>
    <property type="evidence" value="ECO:0007669"/>
    <property type="project" value="InterPro"/>
</dbReference>